<proteinExistence type="predicted"/>
<accession>A0A0F6WAS8</accession>
<evidence type="ECO:0000256" key="1">
    <source>
        <dbReference type="SAM" id="MobiDB-lite"/>
    </source>
</evidence>
<evidence type="ECO:0000313" key="2">
    <source>
        <dbReference type="EMBL" id="AKF11702.1"/>
    </source>
</evidence>
<dbReference type="AlphaFoldDB" id="A0A0F6WAS8"/>
<dbReference type="EMBL" id="CP011125">
    <property type="protein sequence ID" value="AKF11702.1"/>
    <property type="molecule type" value="Genomic_DNA"/>
</dbReference>
<dbReference type="Proteomes" id="UP000034883">
    <property type="component" value="Chromosome"/>
</dbReference>
<name>A0A0F6WAS8_9BACT</name>
<keyword evidence="3" id="KW-1185">Reference proteome</keyword>
<feature type="region of interest" description="Disordered" evidence="1">
    <location>
        <begin position="1"/>
        <end position="21"/>
    </location>
</feature>
<organism evidence="2 3">
    <name type="scientific">Sandaracinus amylolyticus</name>
    <dbReference type="NCBI Taxonomy" id="927083"/>
    <lineage>
        <taxon>Bacteria</taxon>
        <taxon>Pseudomonadati</taxon>
        <taxon>Myxococcota</taxon>
        <taxon>Polyangia</taxon>
        <taxon>Polyangiales</taxon>
        <taxon>Sandaracinaceae</taxon>
        <taxon>Sandaracinus</taxon>
    </lineage>
</organism>
<sequence>MHAHEHGADRRDERRGSGVMTAAGAVSFGSLLSPRSCSRG</sequence>
<protein>
    <submittedName>
        <fullName evidence="2">Uncharacterized protein</fullName>
    </submittedName>
</protein>
<dbReference type="KEGG" id="samy:DB32_008851"/>
<evidence type="ECO:0000313" key="3">
    <source>
        <dbReference type="Proteomes" id="UP000034883"/>
    </source>
</evidence>
<reference evidence="2 3" key="1">
    <citation type="submission" date="2015-03" db="EMBL/GenBank/DDBJ databases">
        <title>Genome assembly of Sandaracinus amylolyticus DSM 53668.</title>
        <authorList>
            <person name="Sharma G."/>
            <person name="Subramanian S."/>
        </authorList>
    </citation>
    <scope>NUCLEOTIDE SEQUENCE [LARGE SCALE GENOMIC DNA]</scope>
    <source>
        <strain evidence="2 3">DSM 53668</strain>
    </source>
</reference>
<feature type="compositionally biased region" description="Basic and acidic residues" evidence="1">
    <location>
        <begin position="1"/>
        <end position="16"/>
    </location>
</feature>
<dbReference type="STRING" id="927083.DB32_008851"/>
<gene>
    <name evidence="2" type="ORF">DB32_008851</name>
</gene>